<dbReference type="CDD" id="cd04163">
    <property type="entry name" value="Era"/>
    <property type="match status" value="1"/>
</dbReference>
<keyword evidence="4 6" id="KW-0694">RNA-binding</keyword>
<dbReference type="InterPro" id="IPR030388">
    <property type="entry name" value="G_ERA_dom"/>
</dbReference>
<dbReference type="InterPro" id="IPR027417">
    <property type="entry name" value="P-loop_NTPase"/>
</dbReference>
<comment type="subcellular location">
    <subcellularLocation>
        <location evidence="6">Cytoplasm</location>
    </subcellularLocation>
    <subcellularLocation>
        <location evidence="6">Cell membrane</location>
        <topology evidence="6">Peripheral membrane protein</topology>
    </subcellularLocation>
</comment>
<accession>A0A1F7L2G4</accession>
<protein>
    <recommendedName>
        <fullName evidence="2 6">GTPase Era</fullName>
    </recommendedName>
</protein>
<comment type="similarity">
    <text evidence="1 6 7">Belongs to the TRAFAC class TrmE-Era-EngA-EngB-Septin-like GTPase superfamily. Era GTPase family.</text>
</comment>
<dbReference type="InterPro" id="IPR009019">
    <property type="entry name" value="KH_sf_prok-type"/>
</dbReference>
<dbReference type="NCBIfam" id="NF000908">
    <property type="entry name" value="PRK00089.1"/>
    <property type="match status" value="1"/>
</dbReference>
<proteinExistence type="inferred from homology"/>
<keyword evidence="6" id="KW-0690">Ribosome biogenesis</keyword>
<dbReference type="PRINTS" id="PR00326">
    <property type="entry name" value="GTP1OBG"/>
</dbReference>
<keyword evidence="6" id="KW-1003">Cell membrane</keyword>
<evidence type="ECO:0000256" key="7">
    <source>
        <dbReference type="PROSITE-ProRule" id="PRU01050"/>
    </source>
</evidence>
<dbReference type="Pfam" id="PF07650">
    <property type="entry name" value="KH_2"/>
    <property type="match status" value="1"/>
</dbReference>
<organism evidence="9 10">
    <name type="scientific">Candidatus Roizmanbacteria bacterium RIFOXYD1_FULL_38_12</name>
    <dbReference type="NCBI Taxonomy" id="1802093"/>
    <lineage>
        <taxon>Bacteria</taxon>
        <taxon>Candidatus Roizmaniibacteriota</taxon>
    </lineage>
</organism>
<dbReference type="AlphaFoldDB" id="A0A1F7L2G4"/>
<dbReference type="NCBIfam" id="TIGR00436">
    <property type="entry name" value="era"/>
    <property type="match status" value="1"/>
</dbReference>
<dbReference type="GO" id="GO:0003924">
    <property type="term" value="F:GTPase activity"/>
    <property type="evidence" value="ECO:0007669"/>
    <property type="project" value="UniProtKB-UniRule"/>
</dbReference>
<feature type="region of interest" description="G3" evidence="7">
    <location>
        <begin position="62"/>
        <end position="65"/>
    </location>
</feature>
<keyword evidence="6" id="KW-0699">rRNA-binding</keyword>
<dbReference type="Proteomes" id="UP000177050">
    <property type="component" value="Unassembled WGS sequence"/>
</dbReference>
<dbReference type="InterPro" id="IPR004044">
    <property type="entry name" value="KH_dom_type_2"/>
</dbReference>
<evidence type="ECO:0000256" key="2">
    <source>
        <dbReference type="ARBA" id="ARBA00020484"/>
    </source>
</evidence>
<dbReference type="InterPro" id="IPR005225">
    <property type="entry name" value="Small_GTP-bd"/>
</dbReference>
<comment type="caution">
    <text evidence="9">The sequence shown here is derived from an EMBL/GenBank/DDBJ whole genome shotgun (WGS) entry which is preliminary data.</text>
</comment>
<evidence type="ECO:0000313" key="9">
    <source>
        <dbReference type="EMBL" id="OGK74224.1"/>
    </source>
</evidence>
<dbReference type="GO" id="GO:0005525">
    <property type="term" value="F:GTP binding"/>
    <property type="evidence" value="ECO:0007669"/>
    <property type="project" value="UniProtKB-UniRule"/>
</dbReference>
<dbReference type="CDD" id="cd22534">
    <property type="entry name" value="KH-II_Era"/>
    <property type="match status" value="1"/>
</dbReference>
<evidence type="ECO:0000256" key="1">
    <source>
        <dbReference type="ARBA" id="ARBA00007921"/>
    </source>
</evidence>
<feature type="binding site" evidence="6">
    <location>
        <begin position="15"/>
        <end position="22"/>
    </location>
    <ligand>
        <name>GTP</name>
        <dbReference type="ChEBI" id="CHEBI:37565"/>
    </ligand>
</feature>
<feature type="domain" description="Era-type G" evidence="8">
    <location>
        <begin position="7"/>
        <end position="173"/>
    </location>
</feature>
<dbReference type="GO" id="GO:0043024">
    <property type="term" value="F:ribosomal small subunit binding"/>
    <property type="evidence" value="ECO:0007669"/>
    <property type="project" value="TreeGrafter"/>
</dbReference>
<dbReference type="NCBIfam" id="TIGR00231">
    <property type="entry name" value="small_GTP"/>
    <property type="match status" value="1"/>
</dbReference>
<evidence type="ECO:0000256" key="5">
    <source>
        <dbReference type="ARBA" id="ARBA00023134"/>
    </source>
</evidence>
<name>A0A1F7L2G4_9BACT</name>
<dbReference type="Pfam" id="PF01926">
    <property type="entry name" value="MMR_HSR1"/>
    <property type="match status" value="1"/>
</dbReference>
<feature type="region of interest" description="G4" evidence="7">
    <location>
        <begin position="126"/>
        <end position="129"/>
    </location>
</feature>
<comment type="subunit">
    <text evidence="6">Monomer.</text>
</comment>
<gene>
    <name evidence="6" type="primary">era</name>
    <name evidence="9" type="ORF">A3K52_05670</name>
</gene>
<dbReference type="GO" id="GO:0000028">
    <property type="term" value="P:ribosomal small subunit assembly"/>
    <property type="evidence" value="ECO:0007669"/>
    <property type="project" value="TreeGrafter"/>
</dbReference>
<keyword evidence="6" id="KW-0963">Cytoplasm</keyword>
<comment type="function">
    <text evidence="6">An essential GTPase that binds both GDP and GTP, with rapid nucleotide exchange. Plays a role in 16S rRNA processing and 30S ribosomal subunit biogenesis and possibly also in cell cycle regulation and energy metabolism.</text>
</comment>
<keyword evidence="3 6" id="KW-0547">Nucleotide-binding</keyword>
<reference evidence="9 10" key="1">
    <citation type="journal article" date="2016" name="Nat. Commun.">
        <title>Thousands of microbial genomes shed light on interconnected biogeochemical processes in an aquifer system.</title>
        <authorList>
            <person name="Anantharaman K."/>
            <person name="Brown C.T."/>
            <person name="Hug L.A."/>
            <person name="Sharon I."/>
            <person name="Castelle C.J."/>
            <person name="Probst A.J."/>
            <person name="Thomas B.C."/>
            <person name="Singh A."/>
            <person name="Wilkins M.J."/>
            <person name="Karaoz U."/>
            <person name="Brodie E.L."/>
            <person name="Williams K.H."/>
            <person name="Hubbard S.S."/>
            <person name="Banfield J.F."/>
        </authorList>
    </citation>
    <scope>NUCLEOTIDE SEQUENCE [LARGE SCALE GENOMIC DNA]</scope>
</reference>
<evidence type="ECO:0000256" key="3">
    <source>
        <dbReference type="ARBA" id="ARBA00022741"/>
    </source>
</evidence>
<dbReference type="SUPFAM" id="SSF52540">
    <property type="entry name" value="P-loop containing nucleoside triphosphate hydrolases"/>
    <property type="match status" value="1"/>
</dbReference>
<feature type="region of interest" description="G2" evidence="7">
    <location>
        <begin position="41"/>
        <end position="45"/>
    </location>
</feature>
<dbReference type="GO" id="GO:0005829">
    <property type="term" value="C:cytosol"/>
    <property type="evidence" value="ECO:0007669"/>
    <property type="project" value="TreeGrafter"/>
</dbReference>
<evidence type="ECO:0000259" key="8">
    <source>
        <dbReference type="PROSITE" id="PS51713"/>
    </source>
</evidence>
<feature type="region of interest" description="G5" evidence="7">
    <location>
        <begin position="152"/>
        <end position="154"/>
    </location>
</feature>
<keyword evidence="6" id="KW-0472">Membrane</keyword>
<evidence type="ECO:0000256" key="6">
    <source>
        <dbReference type="HAMAP-Rule" id="MF_00367"/>
    </source>
</evidence>
<evidence type="ECO:0000256" key="4">
    <source>
        <dbReference type="ARBA" id="ARBA00022884"/>
    </source>
</evidence>
<feature type="binding site" evidence="6">
    <location>
        <begin position="126"/>
        <end position="129"/>
    </location>
    <ligand>
        <name>GTP</name>
        <dbReference type="ChEBI" id="CHEBI:37565"/>
    </ligand>
</feature>
<dbReference type="Gene3D" id="3.40.50.300">
    <property type="entry name" value="P-loop containing nucleotide triphosphate hydrolases"/>
    <property type="match status" value="1"/>
</dbReference>
<dbReference type="GO" id="GO:0070181">
    <property type="term" value="F:small ribosomal subunit rRNA binding"/>
    <property type="evidence" value="ECO:0007669"/>
    <property type="project" value="UniProtKB-UniRule"/>
</dbReference>
<sequence length="298" mass="34303">MTKTKTKQGKILLIGRPNVGKSTFLNNLIGTKVAITSPKPQTTRFPIKALYENEKGTIIFIDTPGIFGKAEDSLSKRINQNTFQALHEEIDLVIYMVDHSRKRDFEEAKVLGIVRKIDKPKILVINKIDEPEPTYLPQYKFMEDEFKDVFLISALNQTHVKPLIQRIFELIPEKNRQEGGVLSEEQQKGVYPLLNIDSKIFVAELIREKVFLMMGEEIPYTTTAIVDEIIERKNGTKFIKARILTTDNRYKKMLIGTQGRKIKEIGSYARKEIALAVGKKVFLDLTVQTDPHWQKTYY</sequence>
<dbReference type="SUPFAM" id="SSF54814">
    <property type="entry name" value="Prokaryotic type KH domain (KH-domain type II)"/>
    <property type="match status" value="1"/>
</dbReference>
<dbReference type="HAMAP" id="MF_00367">
    <property type="entry name" value="GTPase_Era"/>
    <property type="match status" value="1"/>
</dbReference>
<dbReference type="InterPro" id="IPR005662">
    <property type="entry name" value="GTPase_Era-like"/>
</dbReference>
<dbReference type="EMBL" id="MGBR01000001">
    <property type="protein sequence ID" value="OGK74224.1"/>
    <property type="molecule type" value="Genomic_DNA"/>
</dbReference>
<evidence type="ECO:0000313" key="10">
    <source>
        <dbReference type="Proteomes" id="UP000177050"/>
    </source>
</evidence>
<dbReference type="PANTHER" id="PTHR42698">
    <property type="entry name" value="GTPASE ERA"/>
    <property type="match status" value="1"/>
</dbReference>
<dbReference type="Gene3D" id="3.30.300.20">
    <property type="match status" value="1"/>
</dbReference>
<feature type="binding site" evidence="6">
    <location>
        <begin position="62"/>
        <end position="66"/>
    </location>
    <ligand>
        <name>GTP</name>
        <dbReference type="ChEBI" id="CHEBI:37565"/>
    </ligand>
</feature>
<dbReference type="PANTHER" id="PTHR42698:SF1">
    <property type="entry name" value="GTPASE ERA, MITOCHONDRIAL"/>
    <property type="match status" value="1"/>
</dbReference>
<dbReference type="PROSITE" id="PS51713">
    <property type="entry name" value="G_ERA"/>
    <property type="match status" value="1"/>
</dbReference>
<dbReference type="GO" id="GO:0005886">
    <property type="term" value="C:plasma membrane"/>
    <property type="evidence" value="ECO:0007669"/>
    <property type="project" value="UniProtKB-SubCell"/>
</dbReference>
<dbReference type="InterPro" id="IPR015946">
    <property type="entry name" value="KH_dom-like_a/b"/>
</dbReference>
<keyword evidence="5 6" id="KW-0342">GTP-binding</keyword>
<dbReference type="InterPro" id="IPR006073">
    <property type="entry name" value="GTP-bd"/>
</dbReference>
<feature type="region of interest" description="G1" evidence="7">
    <location>
        <begin position="15"/>
        <end position="22"/>
    </location>
</feature>